<reference evidence="6" key="1">
    <citation type="submission" date="2020-02" db="EMBL/GenBank/DDBJ databases">
        <authorList>
            <person name="Meier V. D."/>
        </authorList>
    </citation>
    <scope>NUCLEOTIDE SEQUENCE</scope>
    <source>
        <strain evidence="6">AVDCRST_MAG73</strain>
    </source>
</reference>
<gene>
    <name evidence="6" type="ORF">AVDCRST_MAG73-1153</name>
</gene>
<dbReference type="InterPro" id="IPR021720">
    <property type="entry name" value="Malectin_dom"/>
</dbReference>
<dbReference type="AlphaFoldDB" id="A0A6J4TVL0"/>
<comment type="similarity">
    <text evidence="1">Belongs to the peptidase C40 family.</text>
</comment>
<dbReference type="InterPro" id="IPR051202">
    <property type="entry name" value="Peptidase_C40"/>
</dbReference>
<dbReference type="PANTHER" id="PTHR47053:SF1">
    <property type="entry name" value="MUREIN DD-ENDOPEPTIDASE MEPH-RELATED"/>
    <property type="match status" value="1"/>
</dbReference>
<dbReference type="Gene3D" id="3.90.1720.10">
    <property type="entry name" value="endopeptidase domain like (from Nostoc punctiforme)"/>
    <property type="match status" value="1"/>
</dbReference>
<evidence type="ECO:0000256" key="1">
    <source>
        <dbReference type="ARBA" id="ARBA00007074"/>
    </source>
</evidence>
<dbReference type="Gene3D" id="2.60.120.430">
    <property type="entry name" value="Galactose-binding lectin"/>
    <property type="match status" value="1"/>
</dbReference>
<name>A0A6J4TVL0_9BACT</name>
<keyword evidence="2" id="KW-0645">Protease</keyword>
<protein>
    <recommendedName>
        <fullName evidence="5">NlpC/P60 domain-containing protein</fullName>
    </recommendedName>
</protein>
<keyword evidence="4" id="KW-0788">Thiol protease</keyword>
<dbReference type="EMBL" id="CADCWE010000069">
    <property type="protein sequence ID" value="CAA9533325.1"/>
    <property type="molecule type" value="Genomic_DNA"/>
</dbReference>
<dbReference type="GO" id="GO:0008234">
    <property type="term" value="F:cysteine-type peptidase activity"/>
    <property type="evidence" value="ECO:0007669"/>
    <property type="project" value="UniProtKB-KW"/>
</dbReference>
<dbReference type="InterPro" id="IPR000064">
    <property type="entry name" value="NLP_P60_dom"/>
</dbReference>
<feature type="domain" description="NlpC/P60" evidence="5">
    <location>
        <begin position="99"/>
        <end position="225"/>
    </location>
</feature>
<organism evidence="6">
    <name type="scientific">uncultured Thermomicrobiales bacterium</name>
    <dbReference type="NCBI Taxonomy" id="1645740"/>
    <lineage>
        <taxon>Bacteria</taxon>
        <taxon>Pseudomonadati</taxon>
        <taxon>Thermomicrobiota</taxon>
        <taxon>Thermomicrobia</taxon>
        <taxon>Thermomicrobiales</taxon>
        <taxon>environmental samples</taxon>
    </lineage>
</organism>
<dbReference type="PROSITE" id="PS51935">
    <property type="entry name" value="NLPC_P60"/>
    <property type="match status" value="1"/>
</dbReference>
<evidence type="ECO:0000259" key="5">
    <source>
        <dbReference type="PROSITE" id="PS51935"/>
    </source>
</evidence>
<evidence type="ECO:0000256" key="4">
    <source>
        <dbReference type="ARBA" id="ARBA00022807"/>
    </source>
</evidence>
<evidence type="ECO:0000313" key="6">
    <source>
        <dbReference type="EMBL" id="CAA9533325.1"/>
    </source>
</evidence>
<evidence type="ECO:0000256" key="2">
    <source>
        <dbReference type="ARBA" id="ARBA00022670"/>
    </source>
</evidence>
<dbReference type="InterPro" id="IPR038765">
    <property type="entry name" value="Papain-like_cys_pep_sf"/>
</dbReference>
<dbReference type="Pfam" id="PF00877">
    <property type="entry name" value="NLPC_P60"/>
    <property type="match status" value="1"/>
</dbReference>
<dbReference type="Pfam" id="PF11721">
    <property type="entry name" value="Malectin"/>
    <property type="match status" value="1"/>
</dbReference>
<sequence length="225" mass="23575">MTYAIPVPRAGAYTVELHVAALTYPAKRGGYRQSRRVMTVNLDGGGAELADWDVFKTAEPVVAEIKSFEVQVRDGVLDLTGGASAGRATITALEVIVQPGAGDALVEYAMQYQGLPYIRATSGPNSFDCSGFTNWVVFHVLGVHIGLNQLEQVRSGTAVKKGDVRTGDLVFFAGTRPTVPGVSHVGIYIGGGQFIHASAGAGAVVVGDLSSGYHAGTYYGAVRIV</sequence>
<dbReference type="PANTHER" id="PTHR47053">
    <property type="entry name" value="MUREIN DD-ENDOPEPTIDASE MEPH-RELATED"/>
    <property type="match status" value="1"/>
</dbReference>
<dbReference type="SUPFAM" id="SSF54001">
    <property type="entry name" value="Cysteine proteinases"/>
    <property type="match status" value="1"/>
</dbReference>
<accession>A0A6J4TVL0</accession>
<keyword evidence="3" id="KW-0378">Hydrolase</keyword>
<proteinExistence type="inferred from homology"/>
<evidence type="ECO:0000256" key="3">
    <source>
        <dbReference type="ARBA" id="ARBA00022801"/>
    </source>
</evidence>
<dbReference type="GO" id="GO:0006508">
    <property type="term" value="P:proteolysis"/>
    <property type="evidence" value="ECO:0007669"/>
    <property type="project" value="UniProtKB-KW"/>
</dbReference>